<evidence type="ECO:0000313" key="8">
    <source>
        <dbReference type="Proteomes" id="UP000321172"/>
    </source>
</evidence>
<evidence type="ECO:0000256" key="2">
    <source>
        <dbReference type="ARBA" id="ARBA00022630"/>
    </source>
</evidence>
<name>A0A5B8S4U9_9SPHN</name>
<organism evidence="7 8">
    <name type="scientific">Novosphingobium ginsenosidimutans</name>
    <dbReference type="NCBI Taxonomy" id="1176536"/>
    <lineage>
        <taxon>Bacteria</taxon>
        <taxon>Pseudomonadati</taxon>
        <taxon>Pseudomonadota</taxon>
        <taxon>Alphaproteobacteria</taxon>
        <taxon>Sphingomonadales</taxon>
        <taxon>Sphingomonadaceae</taxon>
        <taxon>Novosphingobium</taxon>
    </lineage>
</organism>
<evidence type="ECO:0000256" key="3">
    <source>
        <dbReference type="ARBA" id="ARBA00022827"/>
    </source>
</evidence>
<dbReference type="EMBL" id="CP042345">
    <property type="protein sequence ID" value="QEA16616.1"/>
    <property type="molecule type" value="Genomic_DNA"/>
</dbReference>
<keyword evidence="2" id="KW-0285">Flavoprotein</keyword>
<keyword evidence="3" id="KW-0274">FAD</keyword>
<dbReference type="SUPFAM" id="SSF54373">
    <property type="entry name" value="FAD-linked reductases, C-terminal domain"/>
    <property type="match status" value="1"/>
</dbReference>
<evidence type="ECO:0000256" key="4">
    <source>
        <dbReference type="ARBA" id="ARBA00023002"/>
    </source>
</evidence>
<dbReference type="SUPFAM" id="SSF51905">
    <property type="entry name" value="FAD/NAD(P)-binding domain"/>
    <property type="match status" value="1"/>
</dbReference>
<gene>
    <name evidence="7" type="ORF">FRF71_11010</name>
</gene>
<evidence type="ECO:0000256" key="1">
    <source>
        <dbReference type="ARBA" id="ARBA00001974"/>
    </source>
</evidence>
<evidence type="ECO:0000256" key="5">
    <source>
        <dbReference type="ARBA" id="ARBA00023033"/>
    </source>
</evidence>
<dbReference type="GO" id="GO:0071949">
    <property type="term" value="F:FAD binding"/>
    <property type="evidence" value="ECO:0007669"/>
    <property type="project" value="InterPro"/>
</dbReference>
<sequence length="433" mass="46003">MACCSCPAAWRSDAALANAADVFLSAGRTWRGCGKAAAGAAGMRGGMSGDIAIIGAGLGGLTCALALVRAGLRVAVYEQAPQLGEVGAGITLSPNASRIMIHLGLEQGMRRLGVVPPRQLTQNLQTGKVLVERERGDGVEAQYGAPYLHLHRADLHALLADALEAAQPGAVRLDHKLEAIASDAEGVTMTFAGGKRAAAALAVGADGVKSATRDALFKTAPPQFTGQVAWRGVLPRAALPPEVQDLPPGIWIGEKRLFMRYPMRGWDLVNYAAFVNLEGWSEEGWAIPSTIAELRSHYADAEPMLLAMIDATPPDQLFKWALHAREPLDSWTAGSVTLLGDAAHGMLPFMGQGAATAMEDGLVLARCLIEFPKAEALQRYESARRERTTMVQTQSRLLGLQFQGKDPESFGKGPILNEDTLGLFAYDAVTCPI</sequence>
<dbReference type="InterPro" id="IPR036188">
    <property type="entry name" value="FAD/NAD-bd_sf"/>
</dbReference>
<accession>A0A5B8S4U9</accession>
<proteinExistence type="predicted"/>
<dbReference type="InterPro" id="IPR002938">
    <property type="entry name" value="FAD-bd"/>
</dbReference>
<dbReference type="PRINTS" id="PR00420">
    <property type="entry name" value="RNGMNOXGNASE"/>
</dbReference>
<dbReference type="OrthoDB" id="4230779at2"/>
<comment type="cofactor">
    <cofactor evidence="1">
        <name>FAD</name>
        <dbReference type="ChEBI" id="CHEBI:57692"/>
    </cofactor>
</comment>
<keyword evidence="4" id="KW-0560">Oxidoreductase</keyword>
<reference evidence="7 8" key="1">
    <citation type="journal article" date="2013" name="J. Microbiol. Biotechnol.">
        <title>Novosphingobium ginsenosidimutans sp. nov., with the ability to convert ginsenoside.</title>
        <authorList>
            <person name="Kim J.K."/>
            <person name="He D."/>
            <person name="Liu Q.M."/>
            <person name="Park H.Y."/>
            <person name="Jung M.S."/>
            <person name="Yoon M.H."/>
            <person name="Kim S.C."/>
            <person name="Im W.T."/>
        </authorList>
    </citation>
    <scope>NUCLEOTIDE SEQUENCE [LARGE SCALE GENOMIC DNA]</scope>
    <source>
        <strain evidence="7 8">FW-6</strain>
    </source>
</reference>
<dbReference type="Pfam" id="PF01494">
    <property type="entry name" value="FAD_binding_3"/>
    <property type="match status" value="1"/>
</dbReference>
<dbReference type="InterPro" id="IPR050493">
    <property type="entry name" value="FAD-dep_Monooxygenase_BioMet"/>
</dbReference>
<dbReference type="GO" id="GO:0004497">
    <property type="term" value="F:monooxygenase activity"/>
    <property type="evidence" value="ECO:0007669"/>
    <property type="project" value="UniProtKB-KW"/>
</dbReference>
<dbReference type="KEGG" id="ngf:FRF71_11010"/>
<feature type="domain" description="FAD-binding" evidence="6">
    <location>
        <begin position="50"/>
        <end position="391"/>
    </location>
</feature>
<dbReference type="AlphaFoldDB" id="A0A5B8S4U9"/>
<dbReference type="Gene3D" id="3.50.50.60">
    <property type="entry name" value="FAD/NAD(P)-binding domain"/>
    <property type="match status" value="1"/>
</dbReference>
<evidence type="ECO:0000259" key="6">
    <source>
        <dbReference type="Pfam" id="PF01494"/>
    </source>
</evidence>
<dbReference type="PANTHER" id="PTHR13789:SF318">
    <property type="entry name" value="GERANYLGERANYL DIPHOSPHATE REDUCTASE"/>
    <property type="match status" value="1"/>
</dbReference>
<dbReference type="PANTHER" id="PTHR13789">
    <property type="entry name" value="MONOOXYGENASE"/>
    <property type="match status" value="1"/>
</dbReference>
<protein>
    <submittedName>
        <fullName evidence="7">FAD-binding protein</fullName>
    </submittedName>
</protein>
<evidence type="ECO:0000313" key="7">
    <source>
        <dbReference type="EMBL" id="QEA16616.1"/>
    </source>
</evidence>
<keyword evidence="5" id="KW-0503">Monooxygenase</keyword>
<dbReference type="Proteomes" id="UP000321172">
    <property type="component" value="Chromosome"/>
</dbReference>
<keyword evidence="8" id="KW-1185">Reference proteome</keyword>